<protein>
    <recommendedName>
        <fullName evidence="3">Dicarboxylate transport domain-containing protein</fullName>
    </recommendedName>
</protein>
<evidence type="ECO:0008006" key="3">
    <source>
        <dbReference type="Google" id="ProtNLM"/>
    </source>
</evidence>
<dbReference type="Proteomes" id="UP000886100">
    <property type="component" value="Unassembled WGS sequence"/>
</dbReference>
<gene>
    <name evidence="2" type="ORF">ENJ98_01985</name>
</gene>
<evidence type="ECO:0000256" key="1">
    <source>
        <dbReference type="SAM" id="SignalP"/>
    </source>
</evidence>
<feature type="signal peptide" evidence="1">
    <location>
        <begin position="1"/>
        <end position="21"/>
    </location>
</feature>
<keyword evidence="1" id="KW-0732">Signal</keyword>
<proteinExistence type="predicted"/>
<organism evidence="2">
    <name type="scientific">Thiolapillus brandeum</name>
    <dbReference type="NCBI Taxonomy" id="1076588"/>
    <lineage>
        <taxon>Bacteria</taxon>
        <taxon>Pseudomonadati</taxon>
        <taxon>Pseudomonadota</taxon>
        <taxon>Gammaproteobacteria</taxon>
        <taxon>Chromatiales</taxon>
        <taxon>Sedimenticolaceae</taxon>
        <taxon>Thiolapillus</taxon>
    </lineage>
</organism>
<dbReference type="AlphaFoldDB" id="A0A7C5MZ50"/>
<dbReference type="EMBL" id="DROM01000125">
    <property type="protein sequence ID" value="HHH12982.1"/>
    <property type="molecule type" value="Genomic_DNA"/>
</dbReference>
<name>A0A7C5MZ50_9GAMM</name>
<sequence>MPFRGPFLLLLLLGLAAAAPAVEEAQFSAARLEGEGWRLEGLRLGLDLAGEGPPALSLRVDRLQLPGADLETGEVALHCPRLALYADGTSACREAGLVFSLSPWKRVEGKLEWQGSAERLALRLEGFRLGVGRLSGTLEGGKEGWQGKVKLQQLALSPLLARWLPQWSGSGRLGLEAEGSLEANGAWHGYFLLRARKMQFSDAEGLHVGESLRFSLRGKVGGGRRLEGNFDLELEEGQLYLDPFYLELDRPMQVKLGGWSSLDGKRLHLHRLEVDRPGLLHLSGRGDWRGGVLEEATFGWRFEKLAESYARLLQPLLIGTPADALQLAGSAEGELSLGGGKPRALKLELRQVELEDEAGRFGFDGLSGSLSWAAAGEAKPSRLAWRSAHLYRVALGPAMVNLQARGGEVEVSPFSLELLGGHLALSGLRFLGLPSGPLEAAGGARLEKLSLAALSQALEWPPLEGELNATLPRLHYREGRMQLEGELVLELFGGRVVVEGLVIEDLLGPAPVLRTSLRLENLDLAQVSRTFSFGRIEGSLEGYVRNLRLVGWEVAAFEAELRSPARDRRRHRISQRAIDNLTELGNGVASGLSGTFLGIFKDFAYDRLELRVKLEGDTAELDGAPGPAGGYYIVKGALLPRVDVIGRNRRVAWKDLLARLRSIQVKGIVVE</sequence>
<accession>A0A7C5MZ50</accession>
<comment type="caution">
    <text evidence="2">The sequence shown here is derived from an EMBL/GenBank/DDBJ whole genome shotgun (WGS) entry which is preliminary data.</text>
</comment>
<feature type="chain" id="PRO_5028167837" description="Dicarboxylate transport domain-containing protein" evidence="1">
    <location>
        <begin position="22"/>
        <end position="671"/>
    </location>
</feature>
<evidence type="ECO:0000313" key="2">
    <source>
        <dbReference type="EMBL" id="HHH12982.1"/>
    </source>
</evidence>
<reference evidence="2" key="1">
    <citation type="journal article" date="2020" name="mSystems">
        <title>Genome- and Community-Level Interaction Insights into Carbon Utilization and Element Cycling Functions of Hydrothermarchaeota in Hydrothermal Sediment.</title>
        <authorList>
            <person name="Zhou Z."/>
            <person name="Liu Y."/>
            <person name="Xu W."/>
            <person name="Pan J."/>
            <person name="Luo Z.H."/>
            <person name="Li M."/>
        </authorList>
    </citation>
    <scope>NUCLEOTIDE SEQUENCE [LARGE SCALE GENOMIC DNA]</scope>
    <source>
        <strain evidence="2">HyVt-535</strain>
    </source>
</reference>